<proteinExistence type="predicted"/>
<keyword evidence="2" id="KW-1185">Reference proteome</keyword>
<organism evidence="1 2">
    <name type="scientific">Antrihabitans stalactiti</name>
    <dbReference type="NCBI Taxonomy" id="2584121"/>
    <lineage>
        <taxon>Bacteria</taxon>
        <taxon>Bacillati</taxon>
        <taxon>Actinomycetota</taxon>
        <taxon>Actinomycetes</taxon>
        <taxon>Mycobacteriales</taxon>
        <taxon>Nocardiaceae</taxon>
        <taxon>Antrihabitans</taxon>
    </lineage>
</organism>
<accession>A0A848KI38</accession>
<name>A0A848KI38_9NOCA</name>
<reference evidence="1 2" key="2">
    <citation type="submission" date="2020-06" db="EMBL/GenBank/DDBJ databases">
        <title>Antribacter stalactiti gen. nov., sp. nov., a new member of the family Nacardiaceae isolated from a cave.</title>
        <authorList>
            <person name="Kim I.S."/>
        </authorList>
    </citation>
    <scope>NUCLEOTIDE SEQUENCE [LARGE SCALE GENOMIC DNA]</scope>
    <source>
        <strain evidence="1 2">YC2-7</strain>
    </source>
</reference>
<sequence>MAIDLAALTVPELLKLWSGTMSELQDRELVRTNNNPVGDLAEAIVHAHMGGERAGFSQKGWDIRTPDGERVQVKGMRKTATTKRRNLSAIRDADYDSVVVVVFDADFGLTETLKMTRPTVESLFPHRAYVNGRIITLTTALLSNPAVSKLDMSAAFARISQPRRDSTQ</sequence>
<dbReference type="RefSeq" id="WP_169591028.1">
    <property type="nucleotide sequence ID" value="NZ_VCQU01000008.1"/>
</dbReference>
<gene>
    <name evidence="1" type="ORF">FGL95_22540</name>
</gene>
<dbReference type="EMBL" id="VCQU01000008">
    <property type="protein sequence ID" value="NMN97821.1"/>
    <property type="molecule type" value="Genomic_DNA"/>
</dbReference>
<dbReference type="Proteomes" id="UP000535543">
    <property type="component" value="Unassembled WGS sequence"/>
</dbReference>
<protein>
    <submittedName>
        <fullName evidence="1">Uncharacterized protein</fullName>
    </submittedName>
</protein>
<evidence type="ECO:0000313" key="1">
    <source>
        <dbReference type="EMBL" id="NMN97821.1"/>
    </source>
</evidence>
<dbReference type="AlphaFoldDB" id="A0A848KI38"/>
<reference evidence="1 2" key="1">
    <citation type="submission" date="2019-05" db="EMBL/GenBank/DDBJ databases">
        <authorList>
            <person name="Lee S.D."/>
        </authorList>
    </citation>
    <scope>NUCLEOTIDE SEQUENCE [LARGE SCALE GENOMIC DNA]</scope>
    <source>
        <strain evidence="1 2">YC2-7</strain>
    </source>
</reference>
<comment type="caution">
    <text evidence="1">The sequence shown here is derived from an EMBL/GenBank/DDBJ whole genome shotgun (WGS) entry which is preliminary data.</text>
</comment>
<evidence type="ECO:0000313" key="2">
    <source>
        <dbReference type="Proteomes" id="UP000535543"/>
    </source>
</evidence>